<reference evidence="1 2" key="1">
    <citation type="journal article" date="2011" name="Genome Res.">
        <title>Phylogeny-wide analysis of social amoeba genomes highlights ancient origins for complex intercellular communication.</title>
        <authorList>
            <person name="Heidel A.J."/>
            <person name="Lawal H.M."/>
            <person name="Felder M."/>
            <person name="Schilde C."/>
            <person name="Helps N.R."/>
            <person name="Tunggal B."/>
            <person name="Rivero F."/>
            <person name="John U."/>
            <person name="Schleicher M."/>
            <person name="Eichinger L."/>
            <person name="Platzer M."/>
            <person name="Noegel A.A."/>
            <person name="Schaap P."/>
            <person name="Gloeckner G."/>
        </authorList>
    </citation>
    <scope>NUCLEOTIDE SEQUENCE [LARGE SCALE GENOMIC DNA]</scope>
    <source>
        <strain evidence="2">ATCC 26659 / Pp 5 / PN500</strain>
    </source>
</reference>
<dbReference type="EMBL" id="ADBJ01000025">
    <property type="protein sequence ID" value="EFA81307.1"/>
    <property type="molecule type" value="Genomic_DNA"/>
</dbReference>
<keyword evidence="2" id="KW-1185">Reference proteome</keyword>
<sequence>MERTLNEKSPPNLVFLLIKKTIKMEKDVKLQVLRQRHLFKKILSFISQNSRSYLINLNHISRIHQNVTRFPVFRFHCHYNDIISVEWIIRNKYYTLFFEKIKRNEYLYLNRGTLITILQDTYLTGSLAIFNVIFQRFHYWFKEDRSGLLDVLLTSGSIEVIQMMIVDQGIQPSANSILFLLQRANTDVLKAVIKCHKLEFWKSILSTRVDHTHILQVIYTKAANNLELIRFFFAHLWPLFLINKKESEVSAIYTKMFSDIIELKDPVLLKVMSEEFKVPFSSSIYRSYYFNQLFLCQFDSNFYEMTIYLFKSNLNEYEYNRLNIDNQNQQQQHSKHEIYEKLVKIANIVYPDAIIPATYNDTRVNTFSESKATTATTNQYNSYVHYNSKIEYGNFWTVDEYSLDMNDNQLDQFISKYYDVPLKVFYPEDDIQLPIIKTMKKVDLVGNSSIFICACANGLINIVKYMMECQILERGDLGDGMAIAFYFKRYNILSYLLYQHKVNCDVKILEAIGIAGDIDGFNCFFNNEQHQNQTETNKEDIVSNKISLSGYEMAKMIMKAAIYGRSQFLEHVFKCRLVDRHQFAMILEAASNHQKWNVFSKCIDILAEQFDDRDGNTIRDRLESAARICLEQGNIEMFHKLREKYNYVPIIDSQTLTMLLTKCSIPILYYLYDTVPGFRLNKKLLKDCFKKTVDFAKNQDITDYYNHVMNDSNNNNI</sequence>
<organism evidence="1 2">
    <name type="scientific">Heterostelium pallidum (strain ATCC 26659 / Pp 5 / PN500)</name>
    <name type="common">Cellular slime mold</name>
    <name type="synonym">Polysphondylium pallidum</name>
    <dbReference type="NCBI Taxonomy" id="670386"/>
    <lineage>
        <taxon>Eukaryota</taxon>
        <taxon>Amoebozoa</taxon>
        <taxon>Evosea</taxon>
        <taxon>Eumycetozoa</taxon>
        <taxon>Dictyostelia</taxon>
        <taxon>Acytosteliales</taxon>
        <taxon>Acytosteliaceae</taxon>
        <taxon>Heterostelium</taxon>
    </lineage>
</organism>
<evidence type="ECO:0008006" key="3">
    <source>
        <dbReference type="Google" id="ProtNLM"/>
    </source>
</evidence>
<dbReference type="Proteomes" id="UP000001396">
    <property type="component" value="Unassembled WGS sequence"/>
</dbReference>
<evidence type="ECO:0000313" key="1">
    <source>
        <dbReference type="EMBL" id="EFA81307.1"/>
    </source>
</evidence>
<dbReference type="GeneID" id="31360772"/>
<dbReference type="RefSeq" id="XP_020433425.1">
    <property type="nucleotide sequence ID" value="XM_020576176.1"/>
</dbReference>
<gene>
    <name evidence="1" type="ORF">PPL_05287</name>
</gene>
<dbReference type="AlphaFoldDB" id="D3BBA0"/>
<dbReference type="InParanoid" id="D3BBA0"/>
<accession>D3BBA0</accession>
<comment type="caution">
    <text evidence="1">The sequence shown here is derived from an EMBL/GenBank/DDBJ whole genome shotgun (WGS) entry which is preliminary data.</text>
</comment>
<proteinExistence type="predicted"/>
<name>D3BBA0_HETP5</name>
<evidence type="ECO:0000313" key="2">
    <source>
        <dbReference type="Proteomes" id="UP000001396"/>
    </source>
</evidence>
<protein>
    <recommendedName>
        <fullName evidence="3">Ankyrin repeat-containing protein</fullName>
    </recommendedName>
</protein>